<feature type="compositionally biased region" description="Polar residues" evidence="2">
    <location>
        <begin position="276"/>
        <end position="292"/>
    </location>
</feature>
<dbReference type="InterPro" id="IPR050463">
    <property type="entry name" value="Gfo/Idh/MocA_oxidrdct_glycsds"/>
</dbReference>
<feature type="region of interest" description="Disordered" evidence="2">
    <location>
        <begin position="193"/>
        <end position="225"/>
    </location>
</feature>
<evidence type="ECO:0000313" key="5">
    <source>
        <dbReference type="Proteomes" id="UP000199323"/>
    </source>
</evidence>
<evidence type="ECO:0000256" key="1">
    <source>
        <dbReference type="ARBA" id="ARBA00023002"/>
    </source>
</evidence>
<dbReference type="Proteomes" id="UP000199323">
    <property type="component" value="Unassembled WGS sequence"/>
</dbReference>
<keyword evidence="5" id="KW-1185">Reference proteome</keyword>
<name>A0A1I2EFV8_9ACTN</name>
<protein>
    <submittedName>
        <fullName evidence="4">Oxidoreductase family, C-terminal alpha/beta domain</fullName>
    </submittedName>
</protein>
<dbReference type="PANTHER" id="PTHR43818">
    <property type="entry name" value="BCDNA.GH03377"/>
    <property type="match status" value="1"/>
</dbReference>
<dbReference type="STRING" id="380248.SAMN05216251_106200"/>
<evidence type="ECO:0000256" key="2">
    <source>
        <dbReference type="SAM" id="MobiDB-lite"/>
    </source>
</evidence>
<proteinExistence type="predicted"/>
<feature type="region of interest" description="Disordered" evidence="2">
    <location>
        <begin position="273"/>
        <end position="292"/>
    </location>
</feature>
<dbReference type="GO" id="GO:0000166">
    <property type="term" value="F:nucleotide binding"/>
    <property type="evidence" value="ECO:0007669"/>
    <property type="project" value="InterPro"/>
</dbReference>
<dbReference type="EMBL" id="FONG01000006">
    <property type="protein sequence ID" value="SFE91934.1"/>
    <property type="molecule type" value="Genomic_DNA"/>
</dbReference>
<sequence>MTTTPPPALRVGMVGHAFMGAAHSHAWRTAGRFFDLPVRLELGAVCGQDEDRVARAARRYGWESYETDWRVLVTRPHIDVVDICTPGDSHAAIAEAAPAAGKHVLCEKPLANSVAEAEAMVDAARKDRAGSGALGDLGTHSVDAAQYLTGQRISSVGALLEPDPGRLRRGGRALRARGAPQRDRVRLLVDGARAGGDRAPPGLRPQFRPQPFRVAGPGPGRFPLRLPRPYLPRRLQGVRQALQRAQRQAGFASAVGRTCGAAGTSCRPGTAMCRGSRSSGCSTASATPGWTG</sequence>
<dbReference type="GO" id="GO:0016491">
    <property type="term" value="F:oxidoreductase activity"/>
    <property type="evidence" value="ECO:0007669"/>
    <property type="project" value="UniProtKB-KW"/>
</dbReference>
<evidence type="ECO:0000313" key="4">
    <source>
        <dbReference type="EMBL" id="SFE91934.1"/>
    </source>
</evidence>
<dbReference type="PANTHER" id="PTHR43818:SF11">
    <property type="entry name" value="BCDNA.GH03377"/>
    <property type="match status" value="1"/>
</dbReference>
<dbReference type="Gene3D" id="3.30.360.10">
    <property type="entry name" value="Dihydrodipicolinate Reductase, domain 2"/>
    <property type="match status" value="1"/>
</dbReference>
<dbReference type="AlphaFoldDB" id="A0A1I2EFV8"/>
<dbReference type="InterPro" id="IPR000683">
    <property type="entry name" value="Gfo/Idh/MocA-like_OxRdtase_N"/>
</dbReference>
<evidence type="ECO:0000259" key="3">
    <source>
        <dbReference type="Pfam" id="PF01408"/>
    </source>
</evidence>
<organism evidence="4 5">
    <name type="scientific">Actinacidiphila alni</name>
    <dbReference type="NCBI Taxonomy" id="380248"/>
    <lineage>
        <taxon>Bacteria</taxon>
        <taxon>Bacillati</taxon>
        <taxon>Actinomycetota</taxon>
        <taxon>Actinomycetes</taxon>
        <taxon>Kitasatosporales</taxon>
        <taxon>Streptomycetaceae</taxon>
        <taxon>Actinacidiphila</taxon>
    </lineage>
</organism>
<dbReference type="SUPFAM" id="SSF51735">
    <property type="entry name" value="NAD(P)-binding Rossmann-fold domains"/>
    <property type="match status" value="1"/>
</dbReference>
<dbReference type="Gene3D" id="3.40.50.720">
    <property type="entry name" value="NAD(P)-binding Rossmann-like Domain"/>
    <property type="match status" value="1"/>
</dbReference>
<feature type="domain" description="Gfo/Idh/MocA-like oxidoreductase N-terminal" evidence="3">
    <location>
        <begin position="9"/>
        <end position="127"/>
    </location>
</feature>
<dbReference type="SUPFAM" id="SSF55347">
    <property type="entry name" value="Glyceraldehyde-3-phosphate dehydrogenase-like, C-terminal domain"/>
    <property type="match status" value="1"/>
</dbReference>
<keyword evidence="1" id="KW-0560">Oxidoreductase</keyword>
<reference evidence="4 5" key="1">
    <citation type="submission" date="2016-10" db="EMBL/GenBank/DDBJ databases">
        <authorList>
            <person name="de Groot N.N."/>
        </authorList>
    </citation>
    <scope>NUCLEOTIDE SEQUENCE [LARGE SCALE GENOMIC DNA]</scope>
    <source>
        <strain evidence="4 5">CGMCC 4.3510</strain>
    </source>
</reference>
<gene>
    <name evidence="4" type="ORF">SAMN05216251_106200</name>
</gene>
<dbReference type="InterPro" id="IPR036291">
    <property type="entry name" value="NAD(P)-bd_dom_sf"/>
</dbReference>
<accession>A0A1I2EFV8</accession>
<dbReference type="Pfam" id="PF01408">
    <property type="entry name" value="GFO_IDH_MocA"/>
    <property type="match status" value="1"/>
</dbReference>